<dbReference type="EMBL" id="JTAK01000001">
    <property type="protein sequence ID" value="KHO66394.1"/>
    <property type="molecule type" value="Genomic_DNA"/>
</dbReference>
<keyword evidence="9 14" id="KW-0418">Kinase</keyword>
<dbReference type="STRING" id="706570.PT85_02140"/>
<dbReference type="Gene3D" id="3.30.565.10">
    <property type="entry name" value="Histidine kinase-like ATPase, C-terminal domain"/>
    <property type="match status" value="1"/>
</dbReference>
<dbReference type="SUPFAM" id="SSF158472">
    <property type="entry name" value="HAMP domain-like"/>
    <property type="match status" value="1"/>
</dbReference>
<dbReference type="InterPro" id="IPR003594">
    <property type="entry name" value="HATPase_dom"/>
</dbReference>
<dbReference type="InterPro" id="IPR042295">
    <property type="entry name" value="NarX-like_N_sf"/>
</dbReference>
<reference evidence="19 20" key="1">
    <citation type="submission" date="2014-11" db="EMBL/GenBank/DDBJ databases">
        <title>Genome sequence of Pseudomonas tuomuerensis JCM 14085.</title>
        <authorList>
            <person name="Shin S.-K."/>
            <person name="Yi H."/>
        </authorList>
    </citation>
    <scope>NUCLEOTIDE SEQUENCE [LARGE SCALE GENOMIC DNA]</scope>
    <source>
        <strain evidence="19 20">JCM 14085</strain>
    </source>
</reference>
<proteinExistence type="predicted"/>
<evidence type="ECO:0000313" key="20">
    <source>
        <dbReference type="Proteomes" id="UP000030980"/>
    </source>
</evidence>
<dbReference type="PIRSF" id="PIRSF003167">
    <property type="entry name" value="STHK_NarX/NarQ"/>
    <property type="match status" value="1"/>
</dbReference>
<evidence type="ECO:0000259" key="17">
    <source>
        <dbReference type="PROSITE" id="PS50109"/>
    </source>
</evidence>
<keyword evidence="4 14" id="KW-0997">Cell inner membrane</keyword>
<evidence type="ECO:0000256" key="11">
    <source>
        <dbReference type="ARBA" id="ARBA00022989"/>
    </source>
</evidence>
<dbReference type="PANTHER" id="PTHR24421">
    <property type="entry name" value="NITRATE/NITRITE SENSOR PROTEIN NARX-RELATED"/>
    <property type="match status" value="1"/>
</dbReference>
<evidence type="ECO:0000256" key="12">
    <source>
        <dbReference type="ARBA" id="ARBA00023012"/>
    </source>
</evidence>
<dbReference type="Pfam" id="PF07730">
    <property type="entry name" value="HisKA_3"/>
    <property type="match status" value="1"/>
</dbReference>
<evidence type="ECO:0000256" key="15">
    <source>
        <dbReference type="SAM" id="Coils"/>
    </source>
</evidence>
<keyword evidence="5" id="KW-0597">Phosphoprotein</keyword>
<keyword evidence="6 14" id="KW-0808">Transferase</keyword>
<gene>
    <name evidence="19" type="ORF">PT85_02140</name>
</gene>
<dbReference type="InterPro" id="IPR005467">
    <property type="entry name" value="His_kinase_dom"/>
</dbReference>
<evidence type="ECO:0000313" key="19">
    <source>
        <dbReference type="EMBL" id="KHO66394.1"/>
    </source>
</evidence>
<keyword evidence="11 16" id="KW-1133">Transmembrane helix</keyword>
<evidence type="ECO:0000256" key="3">
    <source>
        <dbReference type="ARBA" id="ARBA00022475"/>
    </source>
</evidence>
<keyword evidence="7 16" id="KW-0812">Transmembrane</keyword>
<evidence type="ECO:0000256" key="5">
    <source>
        <dbReference type="ARBA" id="ARBA00022553"/>
    </source>
</evidence>
<comment type="subcellular location">
    <subcellularLocation>
        <location evidence="2">Cell inner membrane</location>
        <topology evidence="2">Multi-pass membrane protein</topology>
    </subcellularLocation>
</comment>
<dbReference type="Proteomes" id="UP000030980">
    <property type="component" value="Unassembled WGS sequence"/>
</dbReference>
<evidence type="ECO:0000256" key="1">
    <source>
        <dbReference type="ARBA" id="ARBA00000085"/>
    </source>
</evidence>
<sequence length="598" mass="66135">MAKRWWNGSLPARAGVAVSLIVIFALASALSSGLIAKLSEGDAAAINTAGSLRMAIYRMTWKLEAEHSPEQVRQLATQFEERLASPALTLELKSNADLHDAYLALQQRWREELKPALLSGDFDDFPPRAENFVEQLNAFVLLLQKRSEAKQGWVQTIQGLALFVTVVVLMVGIYQLQGTVLAPLQELVAANERFRSGDLGVRVKYDAEDELGQVAASFNAMAEAIERSHQTLERRVAEETANLAQANAALQLLYQSSRRLASGAADANALGSLLEDFRSRLPGLQLSLCLHGEPGQPAEQLVALHSDRVREICAPEDCALCTLRGSPNLLSCPVVNQGSELGELRASFAGRPARDWEAELIQALANLIGTALSLERQREQEHRLLLFEERAVIARELHDSLAQALSYMKLQVSRLQTLMRRGEPMERLEAVSEEIREGLNSAYRQLRELLTTFRLSIQEGGLEQALQDTTREFAERGAFQVHLQVQPLAFTLSASEQIHVLQVAREALSNCARHAGADQVTVALRQDGEQVELLIEDNGRGLSGEYDQRQHHGLTIMQERARSLGGSLAIGPGEPRGTRVQLRFRPVFLSLIPHERLT</sequence>
<dbReference type="InterPro" id="IPR050482">
    <property type="entry name" value="Sensor_HK_TwoCompSys"/>
</dbReference>
<evidence type="ECO:0000256" key="16">
    <source>
        <dbReference type="SAM" id="Phobius"/>
    </source>
</evidence>
<keyword evidence="10 14" id="KW-0067">ATP-binding</keyword>
<dbReference type="Gene3D" id="6.10.340.10">
    <property type="match status" value="1"/>
</dbReference>
<feature type="domain" description="Histidine kinase" evidence="17">
    <location>
        <begin position="392"/>
        <end position="588"/>
    </location>
</feature>
<dbReference type="Pfam" id="PF13675">
    <property type="entry name" value="PilJ"/>
    <property type="match status" value="1"/>
</dbReference>
<evidence type="ECO:0000256" key="9">
    <source>
        <dbReference type="ARBA" id="ARBA00022777"/>
    </source>
</evidence>
<dbReference type="SMART" id="SM00387">
    <property type="entry name" value="HATPase_c"/>
    <property type="match status" value="1"/>
</dbReference>
<feature type="transmembrane region" description="Helical" evidence="16">
    <location>
        <begin position="12"/>
        <end position="30"/>
    </location>
</feature>
<protein>
    <recommendedName>
        <fullName evidence="14">Sensor protein</fullName>
        <ecNumber evidence="14">2.7.13.3</ecNumber>
    </recommendedName>
</protein>
<dbReference type="PROSITE" id="PS50885">
    <property type="entry name" value="HAMP"/>
    <property type="match status" value="1"/>
</dbReference>
<accession>A0A0B3C0D3</accession>
<evidence type="ECO:0000259" key="18">
    <source>
        <dbReference type="PROSITE" id="PS50885"/>
    </source>
</evidence>
<dbReference type="InterPro" id="IPR003660">
    <property type="entry name" value="HAMP_dom"/>
</dbReference>
<dbReference type="InterPro" id="IPR029095">
    <property type="entry name" value="NarX-like_N"/>
</dbReference>
<evidence type="ECO:0000256" key="8">
    <source>
        <dbReference type="ARBA" id="ARBA00022741"/>
    </source>
</evidence>
<evidence type="ECO:0000256" key="14">
    <source>
        <dbReference type="PIRNR" id="PIRNR003167"/>
    </source>
</evidence>
<keyword evidence="12 14" id="KW-0902">Two-component regulatory system</keyword>
<name>A0A0B3C0D3_9PSED</name>
<evidence type="ECO:0000256" key="6">
    <source>
        <dbReference type="ARBA" id="ARBA00022679"/>
    </source>
</evidence>
<feature type="domain" description="HAMP" evidence="18">
    <location>
        <begin position="178"/>
        <end position="230"/>
    </location>
</feature>
<organism evidence="19 20">
    <name type="scientific">Pseudomonas flexibilis</name>
    <dbReference type="NCBI Taxonomy" id="706570"/>
    <lineage>
        <taxon>Bacteria</taxon>
        <taxon>Pseudomonadati</taxon>
        <taxon>Pseudomonadota</taxon>
        <taxon>Gammaproteobacteria</taxon>
        <taxon>Pseudomonadales</taxon>
        <taxon>Pseudomonadaceae</taxon>
        <taxon>Pseudomonas</taxon>
    </lineage>
</organism>
<dbReference type="InterPro" id="IPR011712">
    <property type="entry name" value="Sig_transdc_His_kin_sub3_dim/P"/>
</dbReference>
<dbReference type="Pfam" id="PF02518">
    <property type="entry name" value="HATPase_c"/>
    <property type="match status" value="1"/>
</dbReference>
<dbReference type="CDD" id="cd06225">
    <property type="entry name" value="HAMP"/>
    <property type="match status" value="1"/>
</dbReference>
<dbReference type="GO" id="GO:0005886">
    <property type="term" value="C:plasma membrane"/>
    <property type="evidence" value="ECO:0007669"/>
    <property type="project" value="UniProtKB-SubCell"/>
</dbReference>
<dbReference type="GO" id="GO:0000155">
    <property type="term" value="F:phosphorelay sensor kinase activity"/>
    <property type="evidence" value="ECO:0007669"/>
    <property type="project" value="UniProtKB-UniRule"/>
</dbReference>
<evidence type="ECO:0000256" key="4">
    <source>
        <dbReference type="ARBA" id="ARBA00022519"/>
    </source>
</evidence>
<dbReference type="SMART" id="SM00304">
    <property type="entry name" value="HAMP"/>
    <property type="match status" value="1"/>
</dbReference>
<comment type="catalytic activity">
    <reaction evidence="1 14">
        <text>ATP + protein L-histidine = ADP + protein N-phospho-L-histidine.</text>
        <dbReference type="EC" id="2.7.13.3"/>
    </reaction>
</comment>
<keyword evidence="3 14" id="KW-1003">Cell membrane</keyword>
<evidence type="ECO:0000256" key="2">
    <source>
        <dbReference type="ARBA" id="ARBA00004429"/>
    </source>
</evidence>
<dbReference type="EC" id="2.7.13.3" evidence="14"/>
<dbReference type="Pfam" id="PF00672">
    <property type="entry name" value="HAMP"/>
    <property type="match status" value="1"/>
</dbReference>
<comment type="caution">
    <text evidence="19">The sequence shown here is derived from an EMBL/GenBank/DDBJ whole genome shotgun (WGS) entry which is preliminary data.</text>
</comment>
<dbReference type="Gene3D" id="1.20.5.1930">
    <property type="match status" value="1"/>
</dbReference>
<dbReference type="GO" id="GO:0046983">
    <property type="term" value="F:protein dimerization activity"/>
    <property type="evidence" value="ECO:0007669"/>
    <property type="project" value="UniProtKB-UniRule"/>
</dbReference>
<evidence type="ECO:0000256" key="7">
    <source>
        <dbReference type="ARBA" id="ARBA00022692"/>
    </source>
</evidence>
<dbReference type="PANTHER" id="PTHR24421:SF10">
    <property type="entry name" value="NITRATE_NITRITE SENSOR PROTEIN NARQ"/>
    <property type="match status" value="1"/>
</dbReference>
<evidence type="ECO:0000256" key="13">
    <source>
        <dbReference type="ARBA" id="ARBA00023136"/>
    </source>
</evidence>
<feature type="coiled-coil region" evidence="15">
    <location>
        <begin position="222"/>
        <end position="249"/>
    </location>
</feature>
<dbReference type="AlphaFoldDB" id="A0A0B3C0D3"/>
<keyword evidence="20" id="KW-1185">Reference proteome</keyword>
<feature type="transmembrane region" description="Helical" evidence="16">
    <location>
        <begin position="153"/>
        <end position="174"/>
    </location>
</feature>
<keyword evidence="15" id="KW-0175">Coiled coil</keyword>
<dbReference type="PROSITE" id="PS50109">
    <property type="entry name" value="HIS_KIN"/>
    <property type="match status" value="1"/>
</dbReference>
<dbReference type="CDD" id="cd16917">
    <property type="entry name" value="HATPase_UhpB-NarQ-NarX-like"/>
    <property type="match status" value="1"/>
</dbReference>
<evidence type="ECO:0000256" key="10">
    <source>
        <dbReference type="ARBA" id="ARBA00022840"/>
    </source>
</evidence>
<keyword evidence="8 14" id="KW-0547">Nucleotide-binding</keyword>
<dbReference type="RefSeq" id="WP_039605796.1">
    <property type="nucleotide sequence ID" value="NZ_FMUP01000012.1"/>
</dbReference>
<dbReference type="GO" id="GO:0005524">
    <property type="term" value="F:ATP binding"/>
    <property type="evidence" value="ECO:0007669"/>
    <property type="project" value="UniProtKB-UniRule"/>
</dbReference>
<dbReference type="CDD" id="cd19408">
    <property type="entry name" value="NarX_NarQ_sensor"/>
    <property type="match status" value="1"/>
</dbReference>
<keyword evidence="13 14" id="KW-0472">Membrane</keyword>
<dbReference type="SUPFAM" id="SSF55874">
    <property type="entry name" value="ATPase domain of HSP90 chaperone/DNA topoisomerase II/histidine kinase"/>
    <property type="match status" value="1"/>
</dbReference>
<dbReference type="InterPro" id="IPR036890">
    <property type="entry name" value="HATPase_C_sf"/>
</dbReference>
<dbReference type="InterPro" id="IPR016380">
    <property type="entry name" value="Sig_transdc_His_kin_NarX/NarQ"/>
</dbReference>
<dbReference type="Gene3D" id="1.20.120.960">
    <property type="entry name" value="Histidine kinase NarX, sensor domain"/>
    <property type="match status" value="1"/>
</dbReference>